<dbReference type="Gene3D" id="1.20.120.520">
    <property type="entry name" value="nmb1532 protein domain like"/>
    <property type="match status" value="1"/>
</dbReference>
<dbReference type="SUPFAM" id="SSF55785">
    <property type="entry name" value="PYP-like sensor domain (PAS domain)"/>
    <property type="match status" value="1"/>
</dbReference>
<evidence type="ECO:0000259" key="2">
    <source>
        <dbReference type="Pfam" id="PF04282"/>
    </source>
</evidence>
<protein>
    <submittedName>
        <fullName evidence="3">DUF438 domain-containing protein</fullName>
    </submittedName>
</protein>
<evidence type="ECO:0000313" key="3">
    <source>
        <dbReference type="EMBL" id="MRI85794.1"/>
    </source>
</evidence>
<dbReference type="InterPro" id="IPR035965">
    <property type="entry name" value="PAS-like_dom_sf"/>
</dbReference>
<dbReference type="InterPro" id="IPR007380">
    <property type="entry name" value="DUF438"/>
</dbReference>
<dbReference type="Pfam" id="PF13596">
    <property type="entry name" value="PAS_10"/>
    <property type="match status" value="2"/>
</dbReference>
<keyword evidence="4" id="KW-1185">Reference proteome</keyword>
<dbReference type="PANTHER" id="PTHR39966">
    <property type="entry name" value="BLL2471 PROTEIN-RELATED"/>
    <property type="match status" value="1"/>
</dbReference>
<comment type="caution">
    <text evidence="3">The sequence shown here is derived from an EMBL/GenBank/DDBJ whole genome shotgun (WGS) entry which is preliminary data.</text>
</comment>
<sequence length="670" mass="78174">MSNNQQPQERIDILENILLRLHHGASPEEVQADFDEHFTGVSAIEISMMEHQLMYGDSEITFEDVLKLCNVHANLFKNAVKDGETPDADKPGHPVQVFKDENNAFRAALMRINNLLNVLGELPKEELEDGMLRGLRRQLDLLGQFDVHYERKEKLFFPKMEYYGHDAPPKVMWAKDDEIRDQFKAAYKKMEQFPNIPMSEVKEAFAEFEFEFNEMIFKEEAILINILLEALTVEDWYQIAQESDAYGFAIIRPSEEWVPDSLNEAEDDKKVIKDLSTSNMPLPIQQVVSQSDATLESRKIAVDGGYITVTFEPDSASTRLDPNRLDRFTEIKIGDGFLNRDQINLVLDYTPMEITVVNEQDIVIYSNFNEKWSNRTFNIRQYNTLGRSVETLYKRPLKGQVMALVEQFRKGNAKDETIIHTMSDKLVKIDLYPQYSQSGQYVGYVEFLINLDYIDRVNTRMKRELTPIEAYENETLYLSDVKPLKQTETKHEFPTTSETSLTSHKLNFSDGSLMLTWENSQNTIQEDQLLDYDIPLKLRNGQLSLDQLKVVLNLVPFEISFVDHEDIFQYFNNIAVTYKDMIFVRTPAQIKRNLELCHPPFLWPMISQLIQSFRERKRYFEELWYPTGNNEYIYIIYQATYDLEGNFTGMIETVIDIQPFMDIKQAQQTL</sequence>
<accession>A0A6I2GGH7</accession>
<reference evidence="3 4" key="1">
    <citation type="submission" date="2019-11" db="EMBL/GenBank/DDBJ databases">
        <title>Characterisation of Fundicoccus ignavus gen. nov. sp. nov., a novel genus of the family Aerococcaceae isolated from bulk tank milk.</title>
        <authorList>
            <person name="Siebert A."/>
            <person name="Huptas C."/>
            <person name="Wenning M."/>
            <person name="Scherer S."/>
            <person name="Doll E.V."/>
        </authorList>
    </citation>
    <scope>NUCLEOTIDE SEQUENCE [LARGE SCALE GENOMIC DNA]</scope>
    <source>
        <strain evidence="3 4">WS4759</strain>
    </source>
</reference>
<gene>
    <name evidence="3" type="ORF">GIY09_07935</name>
</gene>
<proteinExistence type="predicted"/>
<dbReference type="Proteomes" id="UP000430975">
    <property type="component" value="Unassembled WGS sequence"/>
</dbReference>
<organism evidence="3 4">
    <name type="scientific">Fundicoccus ignavus</name>
    <dbReference type="NCBI Taxonomy" id="2664442"/>
    <lineage>
        <taxon>Bacteria</taxon>
        <taxon>Bacillati</taxon>
        <taxon>Bacillota</taxon>
        <taxon>Bacilli</taxon>
        <taxon>Lactobacillales</taxon>
        <taxon>Aerococcaceae</taxon>
        <taxon>Fundicoccus</taxon>
    </lineage>
</organism>
<name>A0A6I2GGH7_9LACT</name>
<feature type="domain" description="Hemerythrin-like" evidence="1">
    <location>
        <begin position="93"/>
        <end position="225"/>
    </location>
</feature>
<dbReference type="RefSeq" id="WP_153863663.1">
    <property type="nucleotide sequence ID" value="NZ_WJQS01000006.1"/>
</dbReference>
<evidence type="ECO:0000259" key="1">
    <source>
        <dbReference type="Pfam" id="PF01814"/>
    </source>
</evidence>
<feature type="domain" description="DUF438" evidence="2">
    <location>
        <begin position="14"/>
        <end position="81"/>
    </location>
</feature>
<evidence type="ECO:0000313" key="4">
    <source>
        <dbReference type="Proteomes" id="UP000430975"/>
    </source>
</evidence>
<dbReference type="GO" id="GO:0005886">
    <property type="term" value="C:plasma membrane"/>
    <property type="evidence" value="ECO:0007669"/>
    <property type="project" value="TreeGrafter"/>
</dbReference>
<dbReference type="Pfam" id="PF04282">
    <property type="entry name" value="DUF438"/>
    <property type="match status" value="1"/>
</dbReference>
<dbReference type="Pfam" id="PF01814">
    <property type="entry name" value="Hemerythrin"/>
    <property type="match status" value="1"/>
</dbReference>
<dbReference type="Gene3D" id="3.30.450.20">
    <property type="entry name" value="PAS domain"/>
    <property type="match status" value="2"/>
</dbReference>
<dbReference type="AlphaFoldDB" id="A0A6I2GGH7"/>
<dbReference type="PANTHER" id="PTHR39966:SF3">
    <property type="entry name" value="DUF438 DOMAIN-CONTAINING PROTEIN"/>
    <property type="match status" value="1"/>
</dbReference>
<dbReference type="EMBL" id="WJQS01000006">
    <property type="protein sequence ID" value="MRI85794.1"/>
    <property type="molecule type" value="Genomic_DNA"/>
</dbReference>
<dbReference type="InterPro" id="IPR012312">
    <property type="entry name" value="Hemerythrin-like"/>
</dbReference>